<feature type="region of interest" description="Disordered" evidence="1">
    <location>
        <begin position="40"/>
        <end position="108"/>
    </location>
</feature>
<evidence type="ECO:0000313" key="3">
    <source>
        <dbReference type="Proteomes" id="UP000813444"/>
    </source>
</evidence>
<evidence type="ECO:0000256" key="1">
    <source>
        <dbReference type="SAM" id="MobiDB-lite"/>
    </source>
</evidence>
<feature type="compositionally biased region" description="Basic and acidic residues" evidence="1">
    <location>
        <begin position="97"/>
        <end position="107"/>
    </location>
</feature>
<proteinExistence type="predicted"/>
<dbReference type="AlphaFoldDB" id="A0A8K0T207"/>
<name>A0A8K0T207_9HYPO</name>
<keyword evidence="3" id="KW-1185">Reference proteome</keyword>
<dbReference type="EMBL" id="JAGPNK010000001">
    <property type="protein sequence ID" value="KAH7329029.1"/>
    <property type="molecule type" value="Genomic_DNA"/>
</dbReference>
<gene>
    <name evidence="2" type="ORF">B0I35DRAFT_456477</name>
</gene>
<feature type="compositionally biased region" description="Basic and acidic residues" evidence="1">
    <location>
        <begin position="42"/>
        <end position="84"/>
    </location>
</feature>
<sequence length="201" mass="22036">MTTRYEAAPCVPLVPGTSGVGDLSQAVGVGGTAGWQRRLPHRIIDESRRSADRQARQDPEWEGKQGREGGDVDRHDKGVEERMSAHWTTHGRGATSRRAEKEGKQEAVGRTTLLNEARPGRDGGATRADTGMGMDMDMLCCAALRCAALRSKKQRSAHPRGSHGITVTEDDEHNHITTPKKQIHGLWALFDIQGQEQRVVV</sequence>
<dbReference type="Proteomes" id="UP000813444">
    <property type="component" value="Unassembled WGS sequence"/>
</dbReference>
<accession>A0A8K0T207</accession>
<comment type="caution">
    <text evidence="2">The sequence shown here is derived from an EMBL/GenBank/DDBJ whole genome shotgun (WGS) entry which is preliminary data.</text>
</comment>
<evidence type="ECO:0000313" key="2">
    <source>
        <dbReference type="EMBL" id="KAH7329029.1"/>
    </source>
</evidence>
<organism evidence="2 3">
    <name type="scientific">Stachybotrys elegans</name>
    <dbReference type="NCBI Taxonomy" id="80388"/>
    <lineage>
        <taxon>Eukaryota</taxon>
        <taxon>Fungi</taxon>
        <taxon>Dikarya</taxon>
        <taxon>Ascomycota</taxon>
        <taxon>Pezizomycotina</taxon>
        <taxon>Sordariomycetes</taxon>
        <taxon>Hypocreomycetidae</taxon>
        <taxon>Hypocreales</taxon>
        <taxon>Stachybotryaceae</taxon>
        <taxon>Stachybotrys</taxon>
    </lineage>
</organism>
<reference evidence="2" key="1">
    <citation type="journal article" date="2021" name="Nat. Commun.">
        <title>Genetic determinants of endophytism in the Arabidopsis root mycobiome.</title>
        <authorList>
            <person name="Mesny F."/>
            <person name="Miyauchi S."/>
            <person name="Thiergart T."/>
            <person name="Pickel B."/>
            <person name="Atanasova L."/>
            <person name="Karlsson M."/>
            <person name="Huettel B."/>
            <person name="Barry K.W."/>
            <person name="Haridas S."/>
            <person name="Chen C."/>
            <person name="Bauer D."/>
            <person name="Andreopoulos W."/>
            <person name="Pangilinan J."/>
            <person name="LaButti K."/>
            <person name="Riley R."/>
            <person name="Lipzen A."/>
            <person name="Clum A."/>
            <person name="Drula E."/>
            <person name="Henrissat B."/>
            <person name="Kohler A."/>
            <person name="Grigoriev I.V."/>
            <person name="Martin F.M."/>
            <person name="Hacquard S."/>
        </authorList>
    </citation>
    <scope>NUCLEOTIDE SEQUENCE</scope>
    <source>
        <strain evidence="2">MPI-CAGE-CH-0235</strain>
    </source>
</reference>
<protein>
    <submittedName>
        <fullName evidence="2">Uncharacterized protein</fullName>
    </submittedName>
</protein>